<gene>
    <name evidence="1" type="ORF">QYF61_006075</name>
</gene>
<dbReference type="AlphaFoldDB" id="A0AAN7S5S5"/>
<dbReference type="EMBL" id="JAUNZN010000001">
    <property type="protein sequence ID" value="KAK4829700.1"/>
    <property type="molecule type" value="Genomic_DNA"/>
</dbReference>
<comment type="caution">
    <text evidence="1">The sequence shown here is derived from an EMBL/GenBank/DDBJ whole genome shotgun (WGS) entry which is preliminary data.</text>
</comment>
<dbReference type="Proteomes" id="UP001333110">
    <property type="component" value="Unassembled WGS sequence"/>
</dbReference>
<name>A0AAN7S5S5_MYCAM</name>
<evidence type="ECO:0000313" key="2">
    <source>
        <dbReference type="Proteomes" id="UP001333110"/>
    </source>
</evidence>
<keyword evidence="2" id="KW-1185">Reference proteome</keyword>
<protein>
    <submittedName>
        <fullName evidence="1">Uncharacterized protein</fullName>
    </submittedName>
</protein>
<reference evidence="1 2" key="1">
    <citation type="journal article" date="2023" name="J. Hered.">
        <title>Chromosome-level genome of the wood stork (Mycteria americana) provides insight into avian chromosome evolution.</title>
        <authorList>
            <person name="Flamio R. Jr."/>
            <person name="Ramstad K.M."/>
        </authorList>
    </citation>
    <scope>NUCLEOTIDE SEQUENCE [LARGE SCALE GENOMIC DNA]</scope>
    <source>
        <strain evidence="1">JAX WOST 10</strain>
    </source>
</reference>
<evidence type="ECO:0000313" key="1">
    <source>
        <dbReference type="EMBL" id="KAK4829700.1"/>
    </source>
</evidence>
<accession>A0AAN7S5S5</accession>
<proteinExistence type="predicted"/>
<sequence length="156" mass="17407">MFETLTLSVSHNGERLFTKACSDRTRSNGFKLKEGRFRLDIRKKFFTRRVVRHWSRLPREGVDAPPLEVFKCPQDTLTPAQARQCSTSVGCQQQPAASSGLAEGGRTQGPYIGVQGHPGCHLNGGITESYRLEKTFKIIESNRKPNTTKTTTIPCP</sequence>
<organism evidence="1 2">
    <name type="scientific">Mycteria americana</name>
    <name type="common">Wood stork</name>
    <dbReference type="NCBI Taxonomy" id="33587"/>
    <lineage>
        <taxon>Eukaryota</taxon>
        <taxon>Metazoa</taxon>
        <taxon>Chordata</taxon>
        <taxon>Craniata</taxon>
        <taxon>Vertebrata</taxon>
        <taxon>Euteleostomi</taxon>
        <taxon>Archelosauria</taxon>
        <taxon>Archosauria</taxon>
        <taxon>Dinosauria</taxon>
        <taxon>Saurischia</taxon>
        <taxon>Theropoda</taxon>
        <taxon>Coelurosauria</taxon>
        <taxon>Aves</taxon>
        <taxon>Neognathae</taxon>
        <taxon>Neoaves</taxon>
        <taxon>Aequornithes</taxon>
        <taxon>Ciconiiformes</taxon>
        <taxon>Ciconiidae</taxon>
        <taxon>Mycteria</taxon>
    </lineage>
</organism>